<feature type="transmembrane region" description="Helical" evidence="7">
    <location>
        <begin position="63"/>
        <end position="81"/>
    </location>
</feature>
<keyword evidence="4 7" id="KW-0812">Transmembrane</keyword>
<dbReference type="GO" id="GO:0005886">
    <property type="term" value="C:plasma membrane"/>
    <property type="evidence" value="ECO:0007669"/>
    <property type="project" value="UniProtKB-SubCell"/>
</dbReference>
<evidence type="ECO:0000256" key="3">
    <source>
        <dbReference type="ARBA" id="ARBA00022475"/>
    </source>
</evidence>
<evidence type="ECO:0000256" key="7">
    <source>
        <dbReference type="SAM" id="Phobius"/>
    </source>
</evidence>
<keyword evidence="5 7" id="KW-1133">Transmembrane helix</keyword>
<gene>
    <name evidence="8" type="ORF">SANBI_003703</name>
</gene>
<keyword evidence="6 7" id="KW-0472">Membrane</keyword>
<dbReference type="Proteomes" id="UP001304340">
    <property type="component" value="Chromosome"/>
</dbReference>
<evidence type="ECO:0000256" key="5">
    <source>
        <dbReference type="ARBA" id="ARBA00022989"/>
    </source>
</evidence>
<dbReference type="AlphaFoldDB" id="A0AAF0Z4D8"/>
<comment type="subcellular location">
    <subcellularLocation>
        <location evidence="1">Cell membrane</location>
        <topology evidence="1">Multi-pass membrane protein</topology>
    </subcellularLocation>
</comment>
<organism evidence="8 9">
    <name type="scientific">Sanguibacter biliveldensis</name>
    <dbReference type="NCBI Taxonomy" id="3030830"/>
    <lineage>
        <taxon>Bacteria</taxon>
        <taxon>Bacillati</taxon>
        <taxon>Actinomycetota</taxon>
        <taxon>Actinomycetes</taxon>
        <taxon>Micrococcales</taxon>
        <taxon>Sanguibacteraceae</taxon>
        <taxon>Sanguibacter</taxon>
    </lineage>
</organism>
<evidence type="ECO:0000256" key="2">
    <source>
        <dbReference type="ARBA" id="ARBA00011006"/>
    </source>
</evidence>
<feature type="transmembrane region" description="Helical" evidence="7">
    <location>
        <begin position="6"/>
        <end position="21"/>
    </location>
</feature>
<sequence length="88" mass="9356">MGILGYIVVGLICGAIAKALLKDRAVGGWLATLILGIVGAIVGGWLGSFFLDTDLGGFFEIRTWLLAILGSVVVLFIYTSITGKRTRR</sequence>
<dbReference type="PANTHER" id="PTHR33884:SF3">
    <property type="entry name" value="UPF0410 PROTEIN YMGE"/>
    <property type="match status" value="1"/>
</dbReference>
<dbReference type="Pfam" id="PF04226">
    <property type="entry name" value="Transgly_assoc"/>
    <property type="match status" value="1"/>
</dbReference>
<keyword evidence="3" id="KW-1003">Cell membrane</keyword>
<evidence type="ECO:0000256" key="1">
    <source>
        <dbReference type="ARBA" id="ARBA00004651"/>
    </source>
</evidence>
<evidence type="ECO:0000256" key="6">
    <source>
        <dbReference type="ARBA" id="ARBA00023136"/>
    </source>
</evidence>
<evidence type="ECO:0000313" key="9">
    <source>
        <dbReference type="Proteomes" id="UP001304340"/>
    </source>
</evidence>
<comment type="similarity">
    <text evidence="2">Belongs to the UPF0410 family.</text>
</comment>
<reference evidence="9" key="1">
    <citation type="submission" date="2023-11" db="EMBL/GenBank/DDBJ databases">
        <authorList>
            <person name="Helweg L.P."/>
            <person name="Kiel A."/>
            <person name="Hitz F."/>
            <person name="Ruckert-Reed C."/>
            <person name="Busche T."/>
            <person name="Kaltschmidt B."/>
            <person name="Kaltschmidt C."/>
        </authorList>
    </citation>
    <scope>NUCLEOTIDE SEQUENCE [LARGE SCALE GENOMIC DNA]</scope>
    <source>
        <strain evidence="9">4.1</strain>
    </source>
</reference>
<name>A0AAF0Z4D8_9MICO</name>
<dbReference type="KEGG" id="sbil:SANBI_003703"/>
<dbReference type="EMBL" id="CP138359">
    <property type="protein sequence ID" value="WPF82350.1"/>
    <property type="molecule type" value="Genomic_DNA"/>
</dbReference>
<dbReference type="PANTHER" id="PTHR33884">
    <property type="entry name" value="UPF0410 PROTEIN YMGE"/>
    <property type="match status" value="1"/>
</dbReference>
<dbReference type="RefSeq" id="WP_056134489.1">
    <property type="nucleotide sequence ID" value="NZ_CP138359.1"/>
</dbReference>
<proteinExistence type="inferred from homology"/>
<dbReference type="InterPro" id="IPR007341">
    <property type="entry name" value="Transgly_assoc"/>
</dbReference>
<accession>A0AAF0Z4D8</accession>
<protein>
    <submittedName>
        <fullName evidence="8">GlsB/YeaQ/YmgE family stress response membrane protein</fullName>
    </submittedName>
</protein>
<keyword evidence="9" id="KW-1185">Reference proteome</keyword>
<evidence type="ECO:0000256" key="4">
    <source>
        <dbReference type="ARBA" id="ARBA00022692"/>
    </source>
</evidence>
<feature type="transmembrane region" description="Helical" evidence="7">
    <location>
        <begin position="28"/>
        <end position="51"/>
    </location>
</feature>
<evidence type="ECO:0000313" key="8">
    <source>
        <dbReference type="EMBL" id="WPF82350.1"/>
    </source>
</evidence>